<organism evidence="2 3">
    <name type="scientific">Saccharicrinis fermentans DSM 9555 = JCM 21142</name>
    <dbReference type="NCBI Taxonomy" id="869213"/>
    <lineage>
        <taxon>Bacteria</taxon>
        <taxon>Pseudomonadati</taxon>
        <taxon>Bacteroidota</taxon>
        <taxon>Bacteroidia</taxon>
        <taxon>Marinilabiliales</taxon>
        <taxon>Marinilabiliaceae</taxon>
        <taxon>Saccharicrinis</taxon>
    </lineage>
</organism>
<dbReference type="SUPFAM" id="SSF160719">
    <property type="entry name" value="gpW/gp25-like"/>
    <property type="match status" value="1"/>
</dbReference>
<name>W7Y339_9BACT</name>
<protein>
    <submittedName>
        <fullName evidence="2">Type VI secretion system lysozyme-like protein</fullName>
    </submittedName>
</protein>
<gene>
    <name evidence="2" type="ORF">JCM21142_93977</name>
</gene>
<evidence type="ECO:0000313" key="3">
    <source>
        <dbReference type="Proteomes" id="UP000019402"/>
    </source>
</evidence>
<dbReference type="STRING" id="869213.GCA_000517085_03869"/>
<feature type="domain" description="IraD/Gp25-like" evidence="1">
    <location>
        <begin position="27"/>
        <end position="103"/>
    </location>
</feature>
<dbReference type="EMBL" id="BAMD01000075">
    <property type="protein sequence ID" value="GAF05250.1"/>
    <property type="molecule type" value="Genomic_DNA"/>
</dbReference>
<sequence>MEKTYYKLPLQLSNLFNDEDEQLERCSLLESIDQHLELLLTTSPGEHTFNAQFGTRIWELDFERVYSQSKWKERFSAFVQEAIEANEKRISEVDVKVFVREVVQEDTVLDSVTIRKRVDIYVYGVLTESNQRCGFNYSLYLGPLSNE</sequence>
<accession>W7Y339</accession>
<dbReference type="AlphaFoldDB" id="W7Y339"/>
<keyword evidence="3" id="KW-1185">Reference proteome</keyword>
<dbReference type="OrthoDB" id="1161413at2"/>
<evidence type="ECO:0000313" key="2">
    <source>
        <dbReference type="EMBL" id="GAF05250.1"/>
    </source>
</evidence>
<dbReference type="InterPro" id="IPR007048">
    <property type="entry name" value="IraD/Gp25-like"/>
</dbReference>
<proteinExistence type="predicted"/>
<dbReference type="eggNOG" id="COG3628">
    <property type="taxonomic scope" value="Bacteria"/>
</dbReference>
<dbReference type="Gene3D" id="3.10.450.40">
    <property type="match status" value="1"/>
</dbReference>
<comment type="caution">
    <text evidence="2">The sequence shown here is derived from an EMBL/GenBank/DDBJ whole genome shotgun (WGS) entry which is preliminary data.</text>
</comment>
<dbReference type="Proteomes" id="UP000019402">
    <property type="component" value="Unassembled WGS sequence"/>
</dbReference>
<dbReference type="RefSeq" id="WP_027473200.1">
    <property type="nucleotide sequence ID" value="NZ_BAMD01000075.1"/>
</dbReference>
<evidence type="ECO:0000259" key="1">
    <source>
        <dbReference type="Pfam" id="PF04965"/>
    </source>
</evidence>
<dbReference type="Pfam" id="PF04965">
    <property type="entry name" value="GPW_gp25"/>
    <property type="match status" value="1"/>
</dbReference>
<reference evidence="2 3" key="1">
    <citation type="journal article" date="2014" name="Genome Announc.">
        <title>Draft Genome Sequence of Cytophaga fermentans JCM 21142T, a Facultative Anaerobe Isolated from Marine Mud.</title>
        <authorList>
            <person name="Starns D."/>
            <person name="Oshima K."/>
            <person name="Suda W."/>
            <person name="Iino T."/>
            <person name="Yuki M."/>
            <person name="Inoue J."/>
            <person name="Kitamura K."/>
            <person name="Iida T."/>
            <person name="Darby A."/>
            <person name="Hattori M."/>
            <person name="Ohkuma M."/>
        </authorList>
    </citation>
    <scope>NUCLEOTIDE SEQUENCE [LARGE SCALE GENOMIC DNA]</scope>
    <source>
        <strain evidence="2 3">JCM 21142</strain>
    </source>
</reference>